<reference evidence="2 3" key="1">
    <citation type="submission" date="2021-07" db="EMBL/GenBank/DDBJ databases">
        <title>The Aristolochia fimbriata genome: insights into angiosperm evolution, floral development and chemical biosynthesis.</title>
        <authorList>
            <person name="Jiao Y."/>
        </authorList>
    </citation>
    <scope>NUCLEOTIDE SEQUENCE [LARGE SCALE GENOMIC DNA]</scope>
    <source>
        <strain evidence="2">IBCAS-2021</strain>
        <tissue evidence="2">Leaf</tissue>
    </source>
</reference>
<proteinExistence type="predicted"/>
<feature type="compositionally biased region" description="Low complexity" evidence="1">
    <location>
        <begin position="185"/>
        <end position="201"/>
    </location>
</feature>
<accession>A0AAV7DQK7</accession>
<comment type="caution">
    <text evidence="2">The sequence shown here is derived from an EMBL/GenBank/DDBJ whole genome shotgun (WGS) entry which is preliminary data.</text>
</comment>
<organism evidence="2 3">
    <name type="scientific">Aristolochia fimbriata</name>
    <name type="common">White veined hardy Dutchman's pipe vine</name>
    <dbReference type="NCBI Taxonomy" id="158543"/>
    <lineage>
        <taxon>Eukaryota</taxon>
        <taxon>Viridiplantae</taxon>
        <taxon>Streptophyta</taxon>
        <taxon>Embryophyta</taxon>
        <taxon>Tracheophyta</taxon>
        <taxon>Spermatophyta</taxon>
        <taxon>Magnoliopsida</taxon>
        <taxon>Magnoliidae</taxon>
        <taxon>Piperales</taxon>
        <taxon>Aristolochiaceae</taxon>
        <taxon>Aristolochia</taxon>
    </lineage>
</organism>
<keyword evidence="3" id="KW-1185">Reference proteome</keyword>
<dbReference type="EMBL" id="JAINDJ010000010">
    <property type="protein sequence ID" value="KAG9438829.1"/>
    <property type="molecule type" value="Genomic_DNA"/>
</dbReference>
<evidence type="ECO:0000313" key="2">
    <source>
        <dbReference type="EMBL" id="KAG9438829.1"/>
    </source>
</evidence>
<evidence type="ECO:0000256" key="1">
    <source>
        <dbReference type="SAM" id="MobiDB-lite"/>
    </source>
</evidence>
<feature type="region of interest" description="Disordered" evidence="1">
    <location>
        <begin position="165"/>
        <end position="229"/>
    </location>
</feature>
<evidence type="ECO:0000313" key="3">
    <source>
        <dbReference type="Proteomes" id="UP000825729"/>
    </source>
</evidence>
<gene>
    <name evidence="2" type="ORF">H6P81_021234</name>
</gene>
<feature type="region of interest" description="Disordered" evidence="1">
    <location>
        <begin position="1"/>
        <end position="47"/>
    </location>
</feature>
<protein>
    <submittedName>
        <fullName evidence="2">Uncharacterized protein</fullName>
    </submittedName>
</protein>
<feature type="compositionally biased region" description="Basic and acidic residues" evidence="1">
    <location>
        <begin position="37"/>
        <end position="47"/>
    </location>
</feature>
<name>A0AAV7DQK7_ARIFI</name>
<dbReference type="AlphaFoldDB" id="A0AAV7DQK7"/>
<sequence length="229" mass="24704">MALFAPADPYPPPGNSQASMRRDTGAVAAKTSGAEAGEERRRDTWEAREDSGITLNLEKGIGLKFLNRTAVDGNARGVRRRRAGPRKSYFFRLTACPPSKRSAGGRVQRLEEHRDAAVVSGQPGALENRRTEKCRPRLVALITASGLQGKGSRQNGSVTLEKDWLEGGLGTGSQSPNPPGCRWTARSVPAGARAGRRVGPGTDRERPFGAFPRRRTADSELVRTRGMTA</sequence>
<dbReference type="Proteomes" id="UP000825729">
    <property type="component" value="Unassembled WGS sequence"/>
</dbReference>